<gene>
    <name evidence="2" type="ORF">V1468_08055</name>
</gene>
<evidence type="ECO:0000313" key="3">
    <source>
        <dbReference type="Proteomes" id="UP001356704"/>
    </source>
</evidence>
<protein>
    <submittedName>
        <fullName evidence="2">AAA family ATPase</fullName>
    </submittedName>
</protein>
<comment type="caution">
    <text evidence="2">The sequence shown here is derived from an EMBL/GenBank/DDBJ whole genome shotgun (WGS) entry which is preliminary data.</text>
</comment>
<evidence type="ECO:0000259" key="1">
    <source>
        <dbReference type="Pfam" id="PF00004"/>
    </source>
</evidence>
<dbReference type="RefSeq" id="WP_331809724.1">
    <property type="nucleotide sequence ID" value="NZ_JAZHOU010000002.1"/>
</dbReference>
<dbReference type="InterPro" id="IPR003959">
    <property type="entry name" value="ATPase_AAA_core"/>
</dbReference>
<keyword evidence="3" id="KW-1185">Reference proteome</keyword>
<dbReference type="Gene3D" id="3.40.50.300">
    <property type="entry name" value="P-loop containing nucleotide triphosphate hydrolases"/>
    <property type="match status" value="1"/>
</dbReference>
<dbReference type="EMBL" id="JAZHOU010000002">
    <property type="protein sequence ID" value="MEF3078951.1"/>
    <property type="molecule type" value="Genomic_DNA"/>
</dbReference>
<feature type="domain" description="ATPase AAA-type core" evidence="1">
    <location>
        <begin position="317"/>
        <end position="452"/>
    </location>
</feature>
<accession>A0ABU7W6Z6</accession>
<dbReference type="Proteomes" id="UP001356704">
    <property type="component" value="Unassembled WGS sequence"/>
</dbReference>
<dbReference type="InterPro" id="IPR027417">
    <property type="entry name" value="P-loop_NTPase"/>
</dbReference>
<reference evidence="2 3" key="1">
    <citation type="submission" date="2024-02" db="EMBL/GenBank/DDBJ databases">
        <title>Winogradskyella poriferorum JCM 12885.</title>
        <authorList>
            <person name="Zhang D.-F."/>
            <person name="Fu Z.-Y."/>
        </authorList>
    </citation>
    <scope>NUCLEOTIDE SEQUENCE [LARGE SCALE GENOMIC DNA]</scope>
    <source>
        <strain evidence="2 3">JCM 12885</strain>
    </source>
</reference>
<evidence type="ECO:0000313" key="2">
    <source>
        <dbReference type="EMBL" id="MEF3078951.1"/>
    </source>
</evidence>
<dbReference type="SUPFAM" id="SSF52540">
    <property type="entry name" value="P-loop containing nucleoside triphosphate hydrolases"/>
    <property type="match status" value="1"/>
</dbReference>
<name>A0ABU7W6Z6_9FLAO</name>
<sequence length="653" mass="74996">MQHNSTFPIKQNELNMLRDEATSYLKSIQWEQSQRAKNRDNDGKDESILLYLSRANNGSNVSVTSVSKTILSLKKKLLPESVAIPLFLNQTLYAVQEGITLGIWVKDSYYDASGLSTLAENKSALDNSGKREYESKMLTATAFMLFATAYKILHDLKPHASDDLSVMKQKFAGIPEVSFLSPLKGISCQLFYYDKYLGHPDIIKTDKDVIDFTVVYFEALIDEIQLRKSTLEYTDTIEDRSFKLENSDFTIDGWNNVFAGTAVSVEFNKIQFEQIVGNKDAKHFARRLTERLLSYDFEAKKNPFQELGGFMPVFMGYGIPGTGKSMLIAAIATRLKEHSENLNIPFLFHPMPDTLISTFQGGSAEKMVEWMKPLQDPTRLIFAPIDDAENNLQERTTQGVSAGVKEVIGVFLRYTEGAYAVNYGNSSIGLFTNLPEMLDKAVISRVQGRFKIDGARNEKDFVDQDYLWWKKLEDTMPDFINMSSPEDYKYLDAQKVAKNLGEILEKIDKPTEERVLDTFDKVSSKYKDNEHMFYAHLYTEIQKIFPFFSSRDVRNIQKAVSLRLTDFDLEDDWFNNPEVYFKKDYDTKFGMLQELMRANMKGLDFSDIRRQEVVRYLDNVATIADTDFKRKVDARINQLNIETEARERFGKID</sequence>
<organism evidence="2 3">
    <name type="scientific">Winogradskyella poriferorum</name>
    <dbReference type="NCBI Taxonomy" id="307627"/>
    <lineage>
        <taxon>Bacteria</taxon>
        <taxon>Pseudomonadati</taxon>
        <taxon>Bacteroidota</taxon>
        <taxon>Flavobacteriia</taxon>
        <taxon>Flavobacteriales</taxon>
        <taxon>Flavobacteriaceae</taxon>
        <taxon>Winogradskyella</taxon>
    </lineage>
</organism>
<proteinExistence type="predicted"/>
<dbReference type="Pfam" id="PF00004">
    <property type="entry name" value="AAA"/>
    <property type="match status" value="1"/>
</dbReference>